<dbReference type="InterPro" id="IPR050426">
    <property type="entry name" value="Glycosyltransferase_28"/>
</dbReference>
<dbReference type="CDD" id="cd03784">
    <property type="entry name" value="GT1_Gtf-like"/>
    <property type="match status" value="1"/>
</dbReference>
<protein>
    <submittedName>
        <fullName evidence="3">Glycosyltransferase family 1 protein</fullName>
    </submittedName>
</protein>
<dbReference type="EMBL" id="JAEMNV010000003">
    <property type="protein sequence ID" value="MBJ8339419.1"/>
    <property type="molecule type" value="Genomic_DNA"/>
</dbReference>
<feature type="domain" description="Erythromycin biosynthesis protein CIII-like C-terminal" evidence="2">
    <location>
        <begin position="298"/>
        <end position="396"/>
    </location>
</feature>
<dbReference type="Proteomes" id="UP000655868">
    <property type="component" value="Unassembled WGS sequence"/>
</dbReference>
<dbReference type="GO" id="GO:0033072">
    <property type="term" value="P:vancomycin biosynthetic process"/>
    <property type="evidence" value="ECO:0007669"/>
    <property type="project" value="UniProtKB-ARBA"/>
</dbReference>
<dbReference type="SUPFAM" id="SSF53756">
    <property type="entry name" value="UDP-Glycosyltransferase/glycogen phosphorylase"/>
    <property type="match status" value="1"/>
</dbReference>
<dbReference type="InterPro" id="IPR010610">
    <property type="entry name" value="EryCIII-like_C"/>
</dbReference>
<dbReference type="InterPro" id="IPR004276">
    <property type="entry name" value="GlycoTrans_28_N"/>
</dbReference>
<gene>
    <name evidence="3" type="ORF">JGU71_11010</name>
</gene>
<feature type="domain" description="Glycosyltransferase family 28 N-terminal" evidence="1">
    <location>
        <begin position="4"/>
        <end position="94"/>
    </location>
</feature>
<evidence type="ECO:0000259" key="1">
    <source>
        <dbReference type="Pfam" id="PF03033"/>
    </source>
</evidence>
<dbReference type="GO" id="GO:0005975">
    <property type="term" value="P:carbohydrate metabolic process"/>
    <property type="evidence" value="ECO:0007669"/>
    <property type="project" value="InterPro"/>
</dbReference>
<name>A0A934U2U0_9NOCA</name>
<keyword evidence="4" id="KW-1185">Reference proteome</keyword>
<dbReference type="FunFam" id="3.40.50.2000:FF:000009">
    <property type="entry name" value="Sterol 3-beta-glucosyltransferase UGT80A2"/>
    <property type="match status" value="1"/>
</dbReference>
<evidence type="ECO:0000313" key="3">
    <source>
        <dbReference type="EMBL" id="MBJ8339419.1"/>
    </source>
</evidence>
<dbReference type="GO" id="GO:0008194">
    <property type="term" value="F:UDP-glycosyltransferase activity"/>
    <property type="evidence" value="ECO:0007669"/>
    <property type="project" value="InterPro"/>
</dbReference>
<dbReference type="GO" id="GO:0016758">
    <property type="term" value="F:hexosyltransferase activity"/>
    <property type="evidence" value="ECO:0007669"/>
    <property type="project" value="InterPro"/>
</dbReference>
<dbReference type="Gene3D" id="3.40.50.2000">
    <property type="entry name" value="Glycogen Phosphorylase B"/>
    <property type="match status" value="2"/>
</dbReference>
<dbReference type="RefSeq" id="WP_199704154.1">
    <property type="nucleotide sequence ID" value="NZ_JAEMNV010000003.1"/>
</dbReference>
<dbReference type="Pfam" id="PF06722">
    <property type="entry name" value="EryCIII-like_C"/>
    <property type="match status" value="1"/>
</dbReference>
<comment type="caution">
    <text evidence="3">The sequence shown here is derived from an EMBL/GenBank/DDBJ whole genome shotgun (WGS) entry which is preliminary data.</text>
</comment>
<dbReference type="InterPro" id="IPR002213">
    <property type="entry name" value="UDP_glucos_trans"/>
</dbReference>
<accession>A0A934U2U0</accession>
<reference evidence="3" key="1">
    <citation type="submission" date="2020-12" db="EMBL/GenBank/DDBJ databases">
        <title>Antrihabitans popcorni sp. nov. and Antrihabitans auranticaus sp. nov., isolated from a larva cave.</title>
        <authorList>
            <person name="Lee S.D."/>
            <person name="Kim I.S."/>
        </authorList>
    </citation>
    <scope>NUCLEOTIDE SEQUENCE</scope>
    <source>
        <strain evidence="3">YC3-6</strain>
    </source>
</reference>
<evidence type="ECO:0000259" key="2">
    <source>
        <dbReference type="Pfam" id="PF06722"/>
    </source>
</evidence>
<organism evidence="3 4">
    <name type="scientific">Antrihabitans stalagmiti</name>
    <dbReference type="NCBI Taxonomy" id="2799499"/>
    <lineage>
        <taxon>Bacteria</taxon>
        <taxon>Bacillati</taxon>
        <taxon>Actinomycetota</taxon>
        <taxon>Actinomycetes</taxon>
        <taxon>Mycobacteriales</taxon>
        <taxon>Nocardiaceae</taxon>
        <taxon>Antrihabitans</taxon>
    </lineage>
</organism>
<evidence type="ECO:0000313" key="4">
    <source>
        <dbReference type="Proteomes" id="UP000655868"/>
    </source>
</evidence>
<sequence>MSTIVIVAYGTRGDVAPLTGLGVGLQKSGHRVAVATTEAQAPLVTAAGLESRWLPTDPEEATRASDFAQGLIDGDRMKPSKAAMREMVEQLDGVGPAIAKAAEGADLLLLAGPVSTLFGYHVAEAMDVPSAALGLQPMAATGEFPPAALGTRSLGRMGNRTLWKLGGLGEKIYLPQINALRTDLGLRSVKLADYRDRRDTEWPILHGFSRHVVPRPADWRPGIEITGYWWPALPSDWQPPADLVKFLDAGEAPVYIGFGSTATRKSEELSDLIANAVDAAGVRAVVHSGWARLHGGGDNMITVDDVPHEWLFERVAAAVHHCGAGTTAAGLRAGVPTIPVVGIMDQPFWAKRLCDLGVAASTIKRKDLTTEWLADAIRTAVSDPSYRDRARAVSLQLQAEDGTATAVEAINAQLGGDRHVG</sequence>
<dbReference type="PANTHER" id="PTHR48050">
    <property type="entry name" value="STEROL 3-BETA-GLUCOSYLTRANSFERASE"/>
    <property type="match status" value="1"/>
</dbReference>
<proteinExistence type="predicted"/>
<dbReference type="Pfam" id="PF03033">
    <property type="entry name" value="Glyco_transf_28"/>
    <property type="match status" value="1"/>
</dbReference>
<dbReference type="AlphaFoldDB" id="A0A934U2U0"/>
<dbReference type="PANTHER" id="PTHR48050:SF13">
    <property type="entry name" value="STEROL 3-BETA-GLUCOSYLTRANSFERASE UGT80A2"/>
    <property type="match status" value="1"/>
</dbReference>